<accession>A0AAV7XQM7</accession>
<dbReference type="InterPro" id="IPR013087">
    <property type="entry name" value="Znf_C2H2_type"/>
</dbReference>
<dbReference type="PROSITE" id="PS50812">
    <property type="entry name" value="PWWP"/>
    <property type="match status" value="1"/>
</dbReference>
<dbReference type="PROSITE" id="PS00028">
    <property type="entry name" value="ZINC_FINGER_C2H2_1"/>
    <property type="match status" value="1"/>
</dbReference>
<name>A0AAV7XQM7_9NEOP</name>
<sequence length="340" mass="39443">MDNYKGVDEPLRIRKFEVGDLVFAKLKGYPPWPSKINQIESIISGGKEKVRYNVFFYGTHQSSILRSSSLYHYDTYAKSIVDKWGRKPKFHHALKELEREMMDKITYLNQLRTTTPDSQWCHGFNTACESLVSEIDNAQERAKSKNHRLPKRNEQEIEEEIMDESRKLGYEVMYVERIPFPDTPESMIVLSLSFNKEWVKEESQRLREEERMMNCFVRIKPFPPEYAHLDPGRKDVQNILVNEDLLPPANSSAVFNNTRELLEESIRDISDGSDEEAVETCPVCRLCFFSQADLRKHEKTVHGAVSTAESLFDQLTSGPDKKKDNVVPRWKGGFPLDSLI</sequence>
<keyword evidence="4" id="KW-1185">Reference proteome</keyword>
<dbReference type="Gene3D" id="2.30.30.140">
    <property type="match status" value="1"/>
</dbReference>
<dbReference type="AlphaFoldDB" id="A0AAV7XQM7"/>
<dbReference type="EMBL" id="JAPTSV010000007">
    <property type="protein sequence ID" value="KAJ1526064.1"/>
    <property type="molecule type" value="Genomic_DNA"/>
</dbReference>
<evidence type="ECO:0000256" key="1">
    <source>
        <dbReference type="SAM" id="Coils"/>
    </source>
</evidence>
<dbReference type="InterPro" id="IPR000313">
    <property type="entry name" value="PWWP_dom"/>
</dbReference>
<protein>
    <recommendedName>
        <fullName evidence="2">PWWP domain-containing protein</fullName>
    </recommendedName>
</protein>
<dbReference type="Pfam" id="PF00855">
    <property type="entry name" value="PWWP"/>
    <property type="match status" value="1"/>
</dbReference>
<keyword evidence="1" id="KW-0175">Coiled coil</keyword>
<dbReference type="SMART" id="SM00293">
    <property type="entry name" value="PWWP"/>
    <property type="match status" value="1"/>
</dbReference>
<dbReference type="PANTHER" id="PTHR12550">
    <property type="entry name" value="HEPATOMA-DERIVED GROWTH FACTOR-RELATED"/>
    <property type="match status" value="1"/>
</dbReference>
<feature type="coiled-coil region" evidence="1">
    <location>
        <begin position="94"/>
        <end position="148"/>
    </location>
</feature>
<dbReference type="PANTHER" id="PTHR12550:SF70">
    <property type="entry name" value="JIL-1 ANCHORING AND STABILIZING PROTEIN, ISOFORM A"/>
    <property type="match status" value="1"/>
</dbReference>
<evidence type="ECO:0000313" key="3">
    <source>
        <dbReference type="EMBL" id="KAJ1526064.1"/>
    </source>
</evidence>
<organism evidence="3 4">
    <name type="scientific">Megalurothrips usitatus</name>
    <name type="common">bean blossom thrips</name>
    <dbReference type="NCBI Taxonomy" id="439358"/>
    <lineage>
        <taxon>Eukaryota</taxon>
        <taxon>Metazoa</taxon>
        <taxon>Ecdysozoa</taxon>
        <taxon>Arthropoda</taxon>
        <taxon>Hexapoda</taxon>
        <taxon>Insecta</taxon>
        <taxon>Pterygota</taxon>
        <taxon>Neoptera</taxon>
        <taxon>Paraneoptera</taxon>
        <taxon>Thysanoptera</taxon>
        <taxon>Terebrantia</taxon>
        <taxon>Thripoidea</taxon>
        <taxon>Thripidae</taxon>
        <taxon>Megalurothrips</taxon>
    </lineage>
</organism>
<proteinExistence type="predicted"/>
<gene>
    <name evidence="3" type="ORF">ONE63_009230</name>
</gene>
<dbReference type="Proteomes" id="UP001075354">
    <property type="component" value="Chromosome 7"/>
</dbReference>
<evidence type="ECO:0000259" key="2">
    <source>
        <dbReference type="PROSITE" id="PS50812"/>
    </source>
</evidence>
<feature type="domain" description="PWWP" evidence="2">
    <location>
        <begin position="18"/>
        <end position="76"/>
    </location>
</feature>
<reference evidence="3" key="1">
    <citation type="submission" date="2022-12" db="EMBL/GenBank/DDBJ databases">
        <title>Chromosome-level genome assembly of the bean flower thrips Megalurothrips usitatus.</title>
        <authorList>
            <person name="Ma L."/>
            <person name="Liu Q."/>
            <person name="Li H."/>
            <person name="Cai W."/>
        </authorList>
    </citation>
    <scope>NUCLEOTIDE SEQUENCE</scope>
    <source>
        <strain evidence="3">Cailab_2022a</strain>
    </source>
</reference>
<evidence type="ECO:0000313" key="4">
    <source>
        <dbReference type="Proteomes" id="UP001075354"/>
    </source>
</evidence>
<comment type="caution">
    <text evidence="3">The sequence shown here is derived from an EMBL/GenBank/DDBJ whole genome shotgun (WGS) entry which is preliminary data.</text>
</comment>
<dbReference type="SUPFAM" id="SSF63748">
    <property type="entry name" value="Tudor/PWWP/MBT"/>
    <property type="match status" value="1"/>
</dbReference>